<protein>
    <submittedName>
        <fullName evidence="1">Uncharacterized protein</fullName>
    </submittedName>
</protein>
<dbReference type="Proteomes" id="UP001155546">
    <property type="component" value="Unassembled WGS sequence"/>
</dbReference>
<sequence>MEGVCAIRALEDRIAAFRECNAQDTEIEKMICMQFMDYPSADYLKNNSEFMAVLTDLGGGADHY</sequence>
<organism evidence="1 2">
    <name type="scientific">Shewanella holmiensis</name>
    <dbReference type="NCBI Taxonomy" id="2952222"/>
    <lineage>
        <taxon>Bacteria</taxon>
        <taxon>Pseudomonadati</taxon>
        <taxon>Pseudomonadota</taxon>
        <taxon>Gammaproteobacteria</taxon>
        <taxon>Alteromonadales</taxon>
        <taxon>Shewanellaceae</taxon>
        <taxon>Shewanella</taxon>
    </lineage>
</organism>
<proteinExistence type="predicted"/>
<reference evidence="1" key="1">
    <citation type="journal article" date="2023" name="Int. J. Syst. Evol. Microbiol.">
        <title>&lt;i&gt;Shewanella septentrionalis&lt;/i&gt; sp. nov. and &lt;i&gt;Shewanella holmiensis&lt;/i&gt; sp. nov., isolated from Baltic Sea water and sediments.</title>
        <authorList>
            <person name="Martin-Rodriguez A.J."/>
            <person name="Thorell K."/>
            <person name="Joffre E."/>
            <person name="Jensie-Markopoulos S."/>
            <person name="Moore E.R.B."/>
            <person name="Sjoling A."/>
        </authorList>
    </citation>
    <scope>NUCLEOTIDE SEQUENCE</scope>
    <source>
        <strain evidence="1">SP1S2-7</strain>
    </source>
</reference>
<gene>
    <name evidence="1" type="ORF">NE535_13990</name>
</gene>
<evidence type="ECO:0000313" key="2">
    <source>
        <dbReference type="Proteomes" id="UP001155546"/>
    </source>
</evidence>
<dbReference type="RefSeq" id="WP_261299244.1">
    <property type="nucleotide sequence ID" value="NZ_JAMTCD010000019.1"/>
</dbReference>
<comment type="caution">
    <text evidence="1">The sequence shown here is derived from an EMBL/GenBank/DDBJ whole genome shotgun (WGS) entry which is preliminary data.</text>
</comment>
<name>A0A9X2WPY3_9GAMM</name>
<evidence type="ECO:0000313" key="1">
    <source>
        <dbReference type="EMBL" id="MCT7942897.1"/>
    </source>
</evidence>
<dbReference type="AlphaFoldDB" id="A0A9X2WPY3"/>
<dbReference type="EMBL" id="JAMTCD010000019">
    <property type="protein sequence ID" value="MCT7942897.1"/>
    <property type="molecule type" value="Genomic_DNA"/>
</dbReference>
<keyword evidence="2" id="KW-1185">Reference proteome</keyword>
<accession>A0A9X2WPY3</accession>